<keyword evidence="2" id="KW-0732">Signal</keyword>
<protein>
    <recommendedName>
        <fullName evidence="5">DUF4440 domain-containing protein</fullName>
    </recommendedName>
</protein>
<evidence type="ECO:0000256" key="2">
    <source>
        <dbReference type="SAM" id="SignalP"/>
    </source>
</evidence>
<feature type="region of interest" description="Disordered" evidence="1">
    <location>
        <begin position="202"/>
        <end position="262"/>
    </location>
</feature>
<reference evidence="3 4" key="1">
    <citation type="submission" date="2024-07" db="EMBL/GenBank/DDBJ databases">
        <title>Uliginosibacterium paludis KCTC:42655.</title>
        <authorList>
            <person name="Kim M.K."/>
        </authorList>
    </citation>
    <scope>NUCLEOTIDE SEQUENCE [LARGE SCALE GENOMIC DNA]</scope>
    <source>
        <strain evidence="3 4">KCTC 42655</strain>
    </source>
</reference>
<evidence type="ECO:0000256" key="1">
    <source>
        <dbReference type="SAM" id="MobiDB-lite"/>
    </source>
</evidence>
<dbReference type="RefSeq" id="WP_345929010.1">
    <property type="nucleotide sequence ID" value="NZ_JBDIVF010000008.1"/>
</dbReference>
<evidence type="ECO:0008006" key="5">
    <source>
        <dbReference type="Google" id="ProtNLM"/>
    </source>
</evidence>
<feature type="compositionally biased region" description="Low complexity" evidence="1">
    <location>
        <begin position="222"/>
        <end position="247"/>
    </location>
</feature>
<gene>
    <name evidence="3" type="ORF">ABVT11_11405</name>
</gene>
<feature type="signal peptide" evidence="2">
    <location>
        <begin position="1"/>
        <end position="20"/>
    </location>
</feature>
<comment type="caution">
    <text evidence="3">The sequence shown here is derived from an EMBL/GenBank/DDBJ whole genome shotgun (WGS) entry which is preliminary data.</text>
</comment>
<dbReference type="EMBL" id="JBEWLZ010000005">
    <property type="protein sequence ID" value="MET1490432.1"/>
    <property type="molecule type" value="Genomic_DNA"/>
</dbReference>
<name>A0ABV2CR88_9RHOO</name>
<feature type="compositionally biased region" description="Basic residues" evidence="1">
    <location>
        <begin position="248"/>
        <end position="262"/>
    </location>
</feature>
<feature type="compositionally biased region" description="Basic residues" evidence="1">
    <location>
        <begin position="209"/>
        <end position="219"/>
    </location>
</feature>
<sequence length="262" mass="27835">MRFLPLFLLGLGCLPALALASTPEDAAQAFYAARLASETMGAPGGLELADFSQYLGPELVCVLGAARRYNDAYLEARPGEVPPFAHGDLYSGAEERPARFTLGKASVKGERATISARFEYDGADGHAFERSSTLHMLLHKRHWVINEIDYTEAPVIPMPKPGLVAGLREALDHGNPEIGWSARQLDGCPVDGELARLKAAQVKKESAGKKKHATAKRGTNHSARSASSTKKAAAPAKSSPKKAASGTAHKKAASSSKAHARK</sequence>
<dbReference type="Proteomes" id="UP001548590">
    <property type="component" value="Unassembled WGS sequence"/>
</dbReference>
<evidence type="ECO:0000313" key="4">
    <source>
        <dbReference type="Proteomes" id="UP001548590"/>
    </source>
</evidence>
<proteinExistence type="predicted"/>
<feature type="chain" id="PRO_5046553914" description="DUF4440 domain-containing protein" evidence="2">
    <location>
        <begin position="21"/>
        <end position="262"/>
    </location>
</feature>
<organism evidence="3 4">
    <name type="scientific">Uliginosibacterium paludis</name>
    <dbReference type="NCBI Taxonomy" id="1615952"/>
    <lineage>
        <taxon>Bacteria</taxon>
        <taxon>Pseudomonadati</taxon>
        <taxon>Pseudomonadota</taxon>
        <taxon>Betaproteobacteria</taxon>
        <taxon>Rhodocyclales</taxon>
        <taxon>Zoogloeaceae</taxon>
        <taxon>Uliginosibacterium</taxon>
    </lineage>
</organism>
<keyword evidence="4" id="KW-1185">Reference proteome</keyword>
<evidence type="ECO:0000313" key="3">
    <source>
        <dbReference type="EMBL" id="MET1490432.1"/>
    </source>
</evidence>
<accession>A0ABV2CR88</accession>